<dbReference type="RefSeq" id="WP_044904727.1">
    <property type="nucleotide sequence ID" value="NZ_JQIF01000031.1"/>
</dbReference>
<evidence type="ECO:0000256" key="4">
    <source>
        <dbReference type="ARBA" id="ARBA00023163"/>
    </source>
</evidence>
<dbReference type="Proteomes" id="UP000030008">
    <property type="component" value="Unassembled WGS sequence"/>
</dbReference>
<evidence type="ECO:0000313" key="6">
    <source>
        <dbReference type="EMBL" id="KGJ53857.1"/>
    </source>
</evidence>
<evidence type="ECO:0000256" key="1">
    <source>
        <dbReference type="ARBA" id="ARBA00010466"/>
    </source>
</evidence>
<keyword evidence="4" id="KW-0804">Transcription</keyword>
<evidence type="ECO:0000256" key="3">
    <source>
        <dbReference type="ARBA" id="ARBA00023125"/>
    </source>
</evidence>
<dbReference type="GO" id="GO:0003677">
    <property type="term" value="F:DNA binding"/>
    <property type="evidence" value="ECO:0007669"/>
    <property type="project" value="UniProtKB-KW"/>
</dbReference>
<dbReference type="InterPro" id="IPR007324">
    <property type="entry name" value="Sugar-bd_dom_put"/>
</dbReference>
<dbReference type="Gene3D" id="1.10.10.60">
    <property type="entry name" value="Homeodomain-like"/>
    <property type="match status" value="1"/>
</dbReference>
<keyword evidence="2" id="KW-0805">Transcription regulation</keyword>
<reference evidence="6 7" key="1">
    <citation type="submission" date="2014-08" db="EMBL/GenBank/DDBJ databases">
        <title>Clostridium innocuum, an unnegligible vancomycin-resistant pathogen causing extra-intestinal infections.</title>
        <authorList>
            <person name="Feng Y."/>
            <person name="Chiu C.-H."/>
        </authorList>
    </citation>
    <scope>NUCLEOTIDE SEQUENCE [LARGE SCALE GENOMIC DNA]</scope>
    <source>
        <strain evidence="6 7">AN88</strain>
    </source>
</reference>
<evidence type="ECO:0000256" key="2">
    <source>
        <dbReference type="ARBA" id="ARBA00023015"/>
    </source>
</evidence>
<dbReference type="InterPro" id="IPR037171">
    <property type="entry name" value="NagB/RpiA_transferase-like"/>
</dbReference>
<gene>
    <name evidence="6" type="ORF">CIAN88_06860</name>
</gene>
<dbReference type="GO" id="GO:0030246">
    <property type="term" value="F:carbohydrate binding"/>
    <property type="evidence" value="ECO:0007669"/>
    <property type="project" value="InterPro"/>
</dbReference>
<evidence type="ECO:0000259" key="5">
    <source>
        <dbReference type="Pfam" id="PF04198"/>
    </source>
</evidence>
<dbReference type="SUPFAM" id="SSF100950">
    <property type="entry name" value="NagB/RpiA/CoA transferase-like"/>
    <property type="match status" value="1"/>
</dbReference>
<dbReference type="Gene3D" id="3.40.50.1360">
    <property type="match status" value="1"/>
</dbReference>
<evidence type="ECO:0000313" key="7">
    <source>
        <dbReference type="Proteomes" id="UP000030008"/>
    </source>
</evidence>
<comment type="caution">
    <text evidence="6">The sequence shown here is derived from an EMBL/GenBank/DDBJ whole genome shotgun (WGS) entry which is preliminary data.</text>
</comment>
<organism evidence="6 7">
    <name type="scientific">Clostridium innocuum</name>
    <dbReference type="NCBI Taxonomy" id="1522"/>
    <lineage>
        <taxon>Bacteria</taxon>
        <taxon>Bacillati</taxon>
        <taxon>Bacillota</taxon>
        <taxon>Clostridia</taxon>
        <taxon>Eubacteriales</taxon>
        <taxon>Clostridiaceae</taxon>
        <taxon>Clostridium</taxon>
    </lineage>
</organism>
<dbReference type="Pfam" id="PF04198">
    <property type="entry name" value="Sugar-bind"/>
    <property type="match status" value="1"/>
</dbReference>
<keyword evidence="3" id="KW-0238">DNA-binding</keyword>
<dbReference type="AlphaFoldDB" id="A0A099I9J1"/>
<proteinExistence type="inferred from homology"/>
<accession>A0A099I9J1</accession>
<feature type="domain" description="Sugar-binding" evidence="5">
    <location>
        <begin position="66"/>
        <end position="320"/>
    </location>
</feature>
<dbReference type="PANTHER" id="PTHR34294:SF1">
    <property type="entry name" value="TRANSCRIPTIONAL REGULATOR LSRR"/>
    <property type="match status" value="1"/>
</dbReference>
<comment type="similarity">
    <text evidence="1">Belongs to the SorC transcriptional regulatory family.</text>
</comment>
<dbReference type="InterPro" id="IPR051054">
    <property type="entry name" value="SorC_transcr_regulators"/>
</dbReference>
<sequence length="327" mass="36258">MKKIVDDARLIYKCCYLYYVDGMGQREICDAVGISRATVSRLLRAGKETGVVKIELENPDSVLYGELERKVEQLLGLKEVLIVDELELESKADHLQHVYEEALMYLSRIINKGDTIGVSMGKTLSSIVNVKKSVDEVDCTFVPVVGGVGSPYQIEEGYHSNDIAKGFAMKFHGKAMQFFAPAMFDDPKVMQGFLKEKPVREVVSVFKKLKTVIMGIGTTTAKEPTLVKCGYLTKEDYEEFKQQGAVGDILLKYVDANGNSDAFRSFNERVMGMSDEKLLNVKNRVGIAVGADKGEAVLGVIRAKKVNILLTDISCIRNMMSLLGEEI</sequence>
<dbReference type="PANTHER" id="PTHR34294">
    <property type="entry name" value="TRANSCRIPTIONAL REGULATOR-RELATED"/>
    <property type="match status" value="1"/>
</dbReference>
<name>A0A099I9J1_CLOIN</name>
<protein>
    <submittedName>
        <fullName evidence="6">Sorbitol operon regulator</fullName>
    </submittedName>
</protein>
<dbReference type="EMBL" id="JQIF01000031">
    <property type="protein sequence ID" value="KGJ53857.1"/>
    <property type="molecule type" value="Genomic_DNA"/>
</dbReference>